<dbReference type="RefSeq" id="WP_180285008.1">
    <property type="nucleotide sequence ID" value="NZ_JABFDB010000025.1"/>
</dbReference>
<proteinExistence type="predicted"/>
<protein>
    <submittedName>
        <fullName evidence="2">AMP-binding protein</fullName>
    </submittedName>
</protein>
<dbReference type="PANTHER" id="PTHR43767">
    <property type="entry name" value="LONG-CHAIN-FATTY-ACID--COA LIGASE"/>
    <property type="match status" value="1"/>
</dbReference>
<sequence>MTSLPPQGAPPGADTLPKLIAHHARTRPTRPAMRHKRRGIWRTWTWAGQATDVAAIARVLAEAGVATDAVVATLGDNRPELYHAMLAAQCLGATALPIPATADADRLAAVLAGHVPAVVVAETEEQADTVQRVARRAEPVVLRLAAPGASASSIPTLEERAARFRDTPADWFAAKAAATRADAVAVVLHSAGIQGKPRPVPLSHADLLSAASTGAAALALTPEDLALAFLPMDSVLDQGMLVVPALVAGHCVACAESPATIATDLHDLAPTVIVAPPRAFELIDRRIRRHLPVDRPLVRIASALGAAGRRLLLSAPLLNALGLRRLRVAVSVGDALGPGCAVRLRALGVPLRQGYGLAEAAGLVALERDEGGTMQPLPGVSVTTVDGQLRVRRDDGRWIDTGDAASLTPDGGMTLLGRRDARLAVGGHPLDPAAVEADLRGHDAIDRAFVQGDGSGRLAALLVLDPDTVGRWAHRQGIALAGGMTTGPVRDLAARLVEATNAALHSRHGADAIARFDIATGRIDAALTPTGRLRRHLLARAVPRGREA</sequence>
<reference evidence="2 3" key="1">
    <citation type="submission" date="2020-05" db="EMBL/GenBank/DDBJ databases">
        <title>Azospirillum oleiclasticum sp. nov, a nitrogen-fixing and heavy crude oil-emulsifying bacterium isolated from the crude oil of Yumen Oilfield.</title>
        <authorList>
            <person name="Wu D."/>
            <person name="Cai M."/>
            <person name="Zhang X."/>
        </authorList>
    </citation>
    <scope>NUCLEOTIDE SEQUENCE [LARGE SCALE GENOMIC DNA]</scope>
    <source>
        <strain evidence="2 3">ROY-1-1-2</strain>
    </source>
</reference>
<feature type="domain" description="AMP-dependent synthetase/ligase" evidence="1">
    <location>
        <begin position="21"/>
        <end position="388"/>
    </location>
</feature>
<comment type="caution">
    <text evidence="2">The sequence shown here is derived from an EMBL/GenBank/DDBJ whole genome shotgun (WGS) entry which is preliminary data.</text>
</comment>
<gene>
    <name evidence="2" type="ORF">HND93_26325</name>
</gene>
<dbReference type="Pfam" id="PF00501">
    <property type="entry name" value="AMP-binding"/>
    <property type="match status" value="1"/>
</dbReference>
<dbReference type="Gene3D" id="3.40.50.12780">
    <property type="entry name" value="N-terminal domain of ligase-like"/>
    <property type="match status" value="1"/>
</dbReference>
<dbReference type="EMBL" id="JABFDB010000025">
    <property type="protein sequence ID" value="NYZ23238.1"/>
    <property type="molecule type" value="Genomic_DNA"/>
</dbReference>
<dbReference type="SUPFAM" id="SSF56801">
    <property type="entry name" value="Acetyl-CoA synthetase-like"/>
    <property type="match status" value="1"/>
</dbReference>
<evidence type="ECO:0000313" key="2">
    <source>
        <dbReference type="EMBL" id="NYZ23238.1"/>
    </source>
</evidence>
<evidence type="ECO:0000259" key="1">
    <source>
        <dbReference type="Pfam" id="PF00501"/>
    </source>
</evidence>
<dbReference type="Proteomes" id="UP000584642">
    <property type="component" value="Unassembled WGS sequence"/>
</dbReference>
<dbReference type="InterPro" id="IPR000873">
    <property type="entry name" value="AMP-dep_synth/lig_dom"/>
</dbReference>
<name>A0ABX2TJF6_9PROT</name>
<evidence type="ECO:0000313" key="3">
    <source>
        <dbReference type="Proteomes" id="UP000584642"/>
    </source>
</evidence>
<organism evidence="2 3">
    <name type="scientific">Azospirillum oleiclasticum</name>
    <dbReference type="NCBI Taxonomy" id="2735135"/>
    <lineage>
        <taxon>Bacteria</taxon>
        <taxon>Pseudomonadati</taxon>
        <taxon>Pseudomonadota</taxon>
        <taxon>Alphaproteobacteria</taxon>
        <taxon>Rhodospirillales</taxon>
        <taxon>Azospirillaceae</taxon>
        <taxon>Azospirillum</taxon>
    </lineage>
</organism>
<dbReference type="InterPro" id="IPR042099">
    <property type="entry name" value="ANL_N_sf"/>
</dbReference>
<dbReference type="InterPro" id="IPR050237">
    <property type="entry name" value="ATP-dep_AMP-bd_enzyme"/>
</dbReference>
<accession>A0ABX2TJF6</accession>
<keyword evidence="3" id="KW-1185">Reference proteome</keyword>
<dbReference type="PANTHER" id="PTHR43767:SF1">
    <property type="entry name" value="NONRIBOSOMAL PEPTIDE SYNTHASE PES1 (EUROFUNG)-RELATED"/>
    <property type="match status" value="1"/>
</dbReference>